<comment type="similarity">
    <text evidence="2">Belongs to the D-isomer specific 2-hydroxyacid dehydrogenase family.</text>
</comment>
<dbReference type="GO" id="GO:0005829">
    <property type="term" value="C:cytosol"/>
    <property type="evidence" value="ECO:0007669"/>
    <property type="project" value="TreeGrafter"/>
</dbReference>
<proteinExistence type="inferred from homology"/>
<dbReference type="InterPro" id="IPR029753">
    <property type="entry name" value="D-isomer_DH_CS"/>
</dbReference>
<evidence type="ECO:0000259" key="3">
    <source>
        <dbReference type="Pfam" id="PF00389"/>
    </source>
</evidence>
<dbReference type="Gene3D" id="3.40.50.720">
    <property type="entry name" value="NAD(P)-binding Rossmann-like Domain"/>
    <property type="match status" value="2"/>
</dbReference>
<evidence type="ECO:0000313" key="6">
    <source>
        <dbReference type="Proteomes" id="UP000092583"/>
    </source>
</evidence>
<dbReference type="EMBL" id="KV700091">
    <property type="protein sequence ID" value="OCF56352.1"/>
    <property type="molecule type" value="Genomic_DNA"/>
</dbReference>
<sequence>MTIPTISPLGAKNATVYLHTPFHPKAEVYAEQKFGKLLRPHDGSVEEIMAQIDGILLRVSNITRDMLLQAPNLRIISRNGVGVDNIHIPTAKERGVIVTNCPGGNAQAVAELALTLALTVLRRVVEVDNRIRSGEKVPSITALAPGLFGRTVGLVGMGDTSYELAKLLLAFNCPILVYSPTSPLTRWTDTNDPKYPTTIPHERVDSLEELLKRSDVVSLHCPLNDSTRGLIGKKELEIMKNDAVIINTARGGIIDERALEDALEYGKLGGAGVDVWEVEPAYGETMGKLGKLRNTVVLPHLGGSTDSVTLDGCMKAVDIMADYFDGKQVRNRVI</sequence>
<dbReference type="InterPro" id="IPR006140">
    <property type="entry name" value="D-isomer_DH_NAD-bd"/>
</dbReference>
<reference evidence="6" key="2">
    <citation type="submission" date="2013-12" db="EMBL/GenBank/DDBJ databases">
        <title>Evolution of pathogenesis and genome organization in the Tremellales.</title>
        <authorList>
            <person name="Cuomo C."/>
            <person name="Litvintseva A."/>
            <person name="Heitman J."/>
            <person name="Chen Y."/>
            <person name="Sun S."/>
            <person name="Springer D."/>
            <person name="Dromer F."/>
            <person name="Young S."/>
            <person name="Zeng Q."/>
            <person name="Chapman S."/>
            <person name="Gujja S."/>
            <person name="Saif S."/>
            <person name="Birren B."/>
        </authorList>
    </citation>
    <scope>NUCLEOTIDE SEQUENCE [LARGE SCALE GENOMIC DNA]</scope>
    <source>
        <strain evidence="6">CBS 10435</strain>
    </source>
</reference>
<dbReference type="GO" id="GO:0016618">
    <property type="term" value="F:hydroxypyruvate reductase [NAD(P)H] activity"/>
    <property type="evidence" value="ECO:0007669"/>
    <property type="project" value="TreeGrafter"/>
</dbReference>
<dbReference type="AlphaFoldDB" id="A0A1B9ILB0"/>
<evidence type="ECO:0000256" key="2">
    <source>
        <dbReference type="RuleBase" id="RU003719"/>
    </source>
</evidence>
<dbReference type="InterPro" id="IPR006139">
    <property type="entry name" value="D-isomer_2_OHA_DH_cat_dom"/>
</dbReference>
<dbReference type="SUPFAM" id="SSF52283">
    <property type="entry name" value="Formate/glycerate dehydrogenase catalytic domain-like"/>
    <property type="match status" value="1"/>
</dbReference>
<dbReference type="Proteomes" id="UP000092583">
    <property type="component" value="Unassembled WGS sequence"/>
</dbReference>
<dbReference type="FunFam" id="3.40.50.720:FF:000722">
    <property type="entry name" value="Phosphoglycerate dehydrogenase, putative"/>
    <property type="match status" value="1"/>
</dbReference>
<dbReference type="Pfam" id="PF02826">
    <property type="entry name" value="2-Hacid_dh_C"/>
    <property type="match status" value="1"/>
</dbReference>
<evidence type="ECO:0000313" key="5">
    <source>
        <dbReference type="EMBL" id="OCF56352.1"/>
    </source>
</evidence>
<dbReference type="PANTHER" id="PTHR10996:SF264">
    <property type="entry name" value="HYPOTHETICAL D-ISOMER SPECIFIC 2-HYDROXYACID DEHYDROGENASE (EUROFUNG)"/>
    <property type="match status" value="1"/>
</dbReference>
<evidence type="ECO:0000256" key="1">
    <source>
        <dbReference type="ARBA" id="ARBA00023002"/>
    </source>
</evidence>
<protein>
    <submittedName>
        <fullName evidence="5">Phosphoglycerate dehydrogenase</fullName>
    </submittedName>
</protein>
<dbReference type="InterPro" id="IPR036291">
    <property type="entry name" value="NAD(P)-bd_dom_sf"/>
</dbReference>
<keyword evidence="1 2" id="KW-0560">Oxidoreductase</keyword>
<dbReference type="InterPro" id="IPR050223">
    <property type="entry name" value="D-isomer_2-hydroxyacid_DH"/>
</dbReference>
<gene>
    <name evidence="5" type="ORF">L486_06294</name>
</gene>
<feature type="domain" description="D-isomer specific 2-hydroxyacid dehydrogenase catalytic" evidence="3">
    <location>
        <begin position="44"/>
        <end position="333"/>
    </location>
</feature>
<organism evidence="5 6">
    <name type="scientific">Kwoniella mangroviensis CBS 10435</name>
    <dbReference type="NCBI Taxonomy" id="1331196"/>
    <lineage>
        <taxon>Eukaryota</taxon>
        <taxon>Fungi</taxon>
        <taxon>Dikarya</taxon>
        <taxon>Basidiomycota</taxon>
        <taxon>Agaricomycotina</taxon>
        <taxon>Tremellomycetes</taxon>
        <taxon>Tremellales</taxon>
        <taxon>Cryptococcaceae</taxon>
        <taxon>Kwoniella</taxon>
    </lineage>
</organism>
<dbReference type="PROSITE" id="PS00670">
    <property type="entry name" value="D_2_HYDROXYACID_DH_2"/>
    <property type="match status" value="1"/>
</dbReference>
<dbReference type="GO" id="GO:0051287">
    <property type="term" value="F:NAD binding"/>
    <property type="evidence" value="ECO:0007669"/>
    <property type="project" value="InterPro"/>
</dbReference>
<dbReference type="SUPFAM" id="SSF51735">
    <property type="entry name" value="NAD(P)-binding Rossmann-fold domains"/>
    <property type="match status" value="1"/>
</dbReference>
<accession>A0A1B9ILB0</accession>
<dbReference type="Pfam" id="PF00389">
    <property type="entry name" value="2-Hacid_dh"/>
    <property type="match status" value="1"/>
</dbReference>
<evidence type="ECO:0000259" key="4">
    <source>
        <dbReference type="Pfam" id="PF02826"/>
    </source>
</evidence>
<dbReference type="PROSITE" id="PS00671">
    <property type="entry name" value="D_2_HYDROXYACID_DH_3"/>
    <property type="match status" value="1"/>
</dbReference>
<reference evidence="5 6" key="1">
    <citation type="submission" date="2013-07" db="EMBL/GenBank/DDBJ databases">
        <title>The Genome Sequence of Kwoniella mangroviensis CBS10435.</title>
        <authorList>
            <consortium name="The Broad Institute Genome Sequencing Platform"/>
            <person name="Cuomo C."/>
            <person name="Litvintseva A."/>
            <person name="Chen Y."/>
            <person name="Heitman J."/>
            <person name="Sun S."/>
            <person name="Springer D."/>
            <person name="Dromer F."/>
            <person name="Young S.K."/>
            <person name="Zeng Q."/>
            <person name="Gargeya S."/>
            <person name="Fitzgerald M."/>
            <person name="Abouelleil A."/>
            <person name="Alvarado L."/>
            <person name="Berlin A.M."/>
            <person name="Chapman S.B."/>
            <person name="Dewar J."/>
            <person name="Goldberg J."/>
            <person name="Griggs A."/>
            <person name="Gujja S."/>
            <person name="Hansen M."/>
            <person name="Howarth C."/>
            <person name="Imamovic A."/>
            <person name="Larimer J."/>
            <person name="McCowan C."/>
            <person name="Murphy C."/>
            <person name="Pearson M."/>
            <person name="Priest M."/>
            <person name="Roberts A."/>
            <person name="Saif S."/>
            <person name="Shea T."/>
            <person name="Sykes S."/>
            <person name="Wortman J."/>
            <person name="Nusbaum C."/>
            <person name="Birren B."/>
        </authorList>
    </citation>
    <scope>NUCLEOTIDE SEQUENCE [LARGE SCALE GENOMIC DNA]</scope>
    <source>
        <strain evidence="5 6">CBS 10435</strain>
    </source>
</reference>
<dbReference type="PANTHER" id="PTHR10996">
    <property type="entry name" value="2-HYDROXYACID DEHYDROGENASE-RELATED"/>
    <property type="match status" value="1"/>
</dbReference>
<keyword evidence="6" id="KW-1185">Reference proteome</keyword>
<dbReference type="GO" id="GO:0030267">
    <property type="term" value="F:glyoxylate reductase (NADPH) activity"/>
    <property type="evidence" value="ECO:0007669"/>
    <property type="project" value="TreeGrafter"/>
</dbReference>
<dbReference type="STRING" id="1331196.A0A1B9ILB0"/>
<name>A0A1B9ILB0_9TREE</name>
<dbReference type="OrthoDB" id="298012at2759"/>
<feature type="domain" description="D-isomer specific 2-hydroxyacid dehydrogenase NAD-binding" evidence="4">
    <location>
        <begin position="115"/>
        <end position="302"/>
    </location>
</feature>